<dbReference type="PANTHER" id="PTHR19957">
    <property type="entry name" value="SYNTAXIN"/>
    <property type="match status" value="1"/>
</dbReference>
<dbReference type="InterPro" id="IPR015260">
    <property type="entry name" value="Syntaxin-6/10/61_N"/>
</dbReference>
<evidence type="ECO:0000256" key="7">
    <source>
        <dbReference type="ARBA" id="ARBA00023054"/>
    </source>
</evidence>
<dbReference type="InterPro" id="IPR045242">
    <property type="entry name" value="Syntaxin"/>
</dbReference>
<reference evidence="14 15" key="1">
    <citation type="journal article" date="2017" name="Gigascience">
        <title>Draft genome of the honey bee ectoparasitic mite, Tropilaelaps mercedesae, is shaped by the parasitic life history.</title>
        <authorList>
            <person name="Dong X."/>
            <person name="Armstrong S.D."/>
            <person name="Xia D."/>
            <person name="Makepeace B.L."/>
            <person name="Darby A.C."/>
            <person name="Kadowaki T."/>
        </authorList>
    </citation>
    <scope>NUCLEOTIDE SEQUENCE [LARGE SCALE GENOMIC DNA]</scope>
    <source>
        <strain evidence="14">Wuxi-XJTLU</strain>
    </source>
</reference>
<proteinExistence type="inferred from homology"/>
<feature type="domain" description="T-SNARE coiled-coil homology" evidence="13">
    <location>
        <begin position="234"/>
        <end position="273"/>
    </location>
</feature>
<dbReference type="GO" id="GO:0005829">
    <property type="term" value="C:cytosol"/>
    <property type="evidence" value="ECO:0007669"/>
    <property type="project" value="GOC"/>
</dbReference>
<keyword evidence="7 10" id="KW-0175">Coiled coil</keyword>
<evidence type="ECO:0000256" key="2">
    <source>
        <dbReference type="ARBA" id="ARBA00022448"/>
    </source>
</evidence>
<dbReference type="GO" id="GO:0030672">
    <property type="term" value="C:synaptic vesicle membrane"/>
    <property type="evidence" value="ECO:0007669"/>
    <property type="project" value="TreeGrafter"/>
</dbReference>
<dbReference type="Proteomes" id="UP000192247">
    <property type="component" value="Unassembled WGS sequence"/>
</dbReference>
<dbReference type="FunFam" id="1.20.58.90:FF:000004">
    <property type="entry name" value="Syntaxin 10"/>
    <property type="match status" value="1"/>
</dbReference>
<evidence type="ECO:0000313" key="14">
    <source>
        <dbReference type="EMBL" id="OQR77284.1"/>
    </source>
</evidence>
<dbReference type="FunFam" id="1.20.5.110:FF:000006">
    <property type="entry name" value="Syntaxin 6"/>
    <property type="match status" value="1"/>
</dbReference>
<dbReference type="AlphaFoldDB" id="A0A1V9XUW2"/>
<dbReference type="PANTHER" id="PTHR19957:SF224">
    <property type="entry name" value="HL02043P"/>
    <property type="match status" value="1"/>
</dbReference>
<organism evidence="14 15">
    <name type="scientific">Tropilaelaps mercedesae</name>
    <dbReference type="NCBI Taxonomy" id="418985"/>
    <lineage>
        <taxon>Eukaryota</taxon>
        <taxon>Metazoa</taxon>
        <taxon>Ecdysozoa</taxon>
        <taxon>Arthropoda</taxon>
        <taxon>Chelicerata</taxon>
        <taxon>Arachnida</taxon>
        <taxon>Acari</taxon>
        <taxon>Parasitiformes</taxon>
        <taxon>Mesostigmata</taxon>
        <taxon>Gamasina</taxon>
        <taxon>Dermanyssoidea</taxon>
        <taxon>Laelapidae</taxon>
        <taxon>Tropilaelaps</taxon>
    </lineage>
</organism>
<keyword evidence="8 12" id="KW-0472">Membrane</keyword>
<keyword evidence="5 12" id="KW-1133">Transmembrane helix</keyword>
<feature type="transmembrane region" description="Helical" evidence="12">
    <location>
        <begin position="283"/>
        <end position="302"/>
    </location>
</feature>
<gene>
    <name evidence="14" type="ORF">BIW11_07205</name>
</gene>
<accession>A0A1V9XUW2</accession>
<dbReference type="InParanoid" id="A0A1V9XUW2"/>
<evidence type="ECO:0000256" key="5">
    <source>
        <dbReference type="ARBA" id="ARBA00022989"/>
    </source>
</evidence>
<dbReference type="CDD" id="cd15851">
    <property type="entry name" value="SNARE_Syntaxin6"/>
    <property type="match status" value="1"/>
</dbReference>
<evidence type="ECO:0000256" key="8">
    <source>
        <dbReference type="ARBA" id="ARBA00023136"/>
    </source>
</evidence>
<dbReference type="PROSITE" id="PS50192">
    <property type="entry name" value="T_SNARE"/>
    <property type="match status" value="1"/>
</dbReference>
<evidence type="ECO:0000256" key="4">
    <source>
        <dbReference type="ARBA" id="ARBA00022927"/>
    </source>
</evidence>
<dbReference type="CDD" id="cd21443">
    <property type="entry name" value="SNARE_NTD_STX6_STX10"/>
    <property type="match status" value="1"/>
</dbReference>
<evidence type="ECO:0000259" key="13">
    <source>
        <dbReference type="PROSITE" id="PS50192"/>
    </source>
</evidence>
<comment type="similarity">
    <text evidence="1">Belongs to the syntaxin family.</text>
</comment>
<dbReference type="EMBL" id="MNPL01003741">
    <property type="protein sequence ID" value="OQR77284.1"/>
    <property type="molecule type" value="Genomic_DNA"/>
</dbReference>
<evidence type="ECO:0000256" key="3">
    <source>
        <dbReference type="ARBA" id="ARBA00022692"/>
    </source>
</evidence>
<dbReference type="Gene3D" id="1.20.5.110">
    <property type="match status" value="1"/>
</dbReference>
<dbReference type="Pfam" id="PF09177">
    <property type="entry name" value="STX6_10_61_N"/>
    <property type="match status" value="1"/>
</dbReference>
<dbReference type="GO" id="GO:0048278">
    <property type="term" value="P:vesicle docking"/>
    <property type="evidence" value="ECO:0007669"/>
    <property type="project" value="TreeGrafter"/>
</dbReference>
<evidence type="ECO:0000256" key="10">
    <source>
        <dbReference type="SAM" id="Coils"/>
    </source>
</evidence>
<dbReference type="GO" id="GO:0006886">
    <property type="term" value="P:intracellular protein transport"/>
    <property type="evidence" value="ECO:0007669"/>
    <property type="project" value="TreeGrafter"/>
</dbReference>
<dbReference type="GO" id="GO:0006906">
    <property type="term" value="P:vesicle fusion"/>
    <property type="evidence" value="ECO:0007669"/>
    <property type="project" value="TreeGrafter"/>
</dbReference>
<feature type="coiled-coil region" evidence="10">
    <location>
        <begin position="235"/>
        <end position="269"/>
    </location>
</feature>
<dbReference type="GO" id="GO:0005794">
    <property type="term" value="C:Golgi apparatus"/>
    <property type="evidence" value="ECO:0007669"/>
    <property type="project" value="UniProtKB-SubCell"/>
</dbReference>
<keyword evidence="3 12" id="KW-0812">Transmembrane</keyword>
<comment type="caution">
    <text evidence="14">The sequence shown here is derived from an EMBL/GenBank/DDBJ whole genome shotgun (WGS) entry which is preliminary data.</text>
</comment>
<dbReference type="FunCoup" id="A0A1V9XUW2">
    <property type="interactions" value="1330"/>
</dbReference>
<dbReference type="GO" id="GO:0000149">
    <property type="term" value="F:SNARE binding"/>
    <property type="evidence" value="ECO:0007669"/>
    <property type="project" value="TreeGrafter"/>
</dbReference>
<evidence type="ECO:0000313" key="15">
    <source>
        <dbReference type="Proteomes" id="UP000192247"/>
    </source>
</evidence>
<dbReference type="SUPFAM" id="SSF47661">
    <property type="entry name" value="t-snare proteins"/>
    <property type="match status" value="1"/>
</dbReference>
<dbReference type="GO" id="GO:0042147">
    <property type="term" value="P:retrograde transport, endosome to Golgi"/>
    <property type="evidence" value="ECO:0007669"/>
    <property type="project" value="TreeGrafter"/>
</dbReference>
<keyword evidence="4" id="KW-0653">Protein transport</keyword>
<evidence type="ECO:0000256" key="9">
    <source>
        <dbReference type="ARBA" id="ARBA00037801"/>
    </source>
</evidence>
<sequence length="303" mass="34769">MKRSVLLSTTLCTGIRRLQGYHSSLGQESPPLQPVDPAQTTEQVQAPYPDWQRTDIRCQSGFRIRNPIFCLRFSEPKRNDILCVQGCQEEIEWTSNELRNSLRSVDWDIEDLEETETSLEKNPRRFKLSREEVLARREFIDQVKNEVYQMKESVLGGDHQSQKKSAKKKPPGMDLFGRSGPGGYTSLRNEEASPEHRVIIQGRAAQLQRDLMGQQEQELDQIHTTVGTLKATVMSKQINNELEEQSVMLDDLGNEMDSAQNRVDIALKKMAKVLNMSNDRRQWLAIIVLSCILVFVISLFFML</sequence>
<dbReference type="GO" id="GO:0005484">
    <property type="term" value="F:SNAP receptor activity"/>
    <property type="evidence" value="ECO:0007669"/>
    <property type="project" value="TreeGrafter"/>
</dbReference>
<dbReference type="OrthoDB" id="546861at2759"/>
<dbReference type="STRING" id="418985.A0A1V9XUW2"/>
<dbReference type="Gene3D" id="1.20.58.90">
    <property type="match status" value="1"/>
</dbReference>
<dbReference type="InterPro" id="IPR010989">
    <property type="entry name" value="SNARE"/>
</dbReference>
<name>A0A1V9XUW2_9ACAR</name>
<evidence type="ECO:0000256" key="1">
    <source>
        <dbReference type="ARBA" id="ARBA00009063"/>
    </source>
</evidence>
<dbReference type="GO" id="GO:0031201">
    <property type="term" value="C:SNARE complex"/>
    <property type="evidence" value="ECO:0007669"/>
    <property type="project" value="TreeGrafter"/>
</dbReference>
<keyword evidence="6" id="KW-0333">Golgi apparatus</keyword>
<feature type="region of interest" description="Disordered" evidence="11">
    <location>
        <begin position="23"/>
        <end position="43"/>
    </location>
</feature>
<dbReference type="Pfam" id="PF05739">
    <property type="entry name" value="SNARE"/>
    <property type="match status" value="1"/>
</dbReference>
<dbReference type="SMART" id="SM00397">
    <property type="entry name" value="t_SNARE"/>
    <property type="match status" value="1"/>
</dbReference>
<evidence type="ECO:0000256" key="11">
    <source>
        <dbReference type="SAM" id="MobiDB-lite"/>
    </source>
</evidence>
<keyword evidence="2" id="KW-0813">Transport</keyword>
<protein>
    <submittedName>
        <fullName evidence="14">Syntaxin-6-like</fullName>
    </submittedName>
</protein>
<keyword evidence="15" id="KW-1185">Reference proteome</keyword>
<dbReference type="SUPFAM" id="SSF58038">
    <property type="entry name" value="SNARE fusion complex"/>
    <property type="match status" value="1"/>
</dbReference>
<dbReference type="GO" id="GO:0048193">
    <property type="term" value="P:Golgi vesicle transport"/>
    <property type="evidence" value="ECO:0007669"/>
    <property type="project" value="InterPro"/>
</dbReference>
<evidence type="ECO:0000256" key="6">
    <source>
        <dbReference type="ARBA" id="ARBA00023034"/>
    </source>
</evidence>
<comment type="subcellular location">
    <subcellularLocation>
        <location evidence="9">Golgi apparatus</location>
        <location evidence="9">trans-Golgi network membrane</location>
        <topology evidence="9">Single-pass type IV membrane protein</topology>
    </subcellularLocation>
</comment>
<evidence type="ECO:0000256" key="12">
    <source>
        <dbReference type="SAM" id="Phobius"/>
    </source>
</evidence>
<feature type="region of interest" description="Disordered" evidence="11">
    <location>
        <begin position="153"/>
        <end position="193"/>
    </location>
</feature>
<dbReference type="InterPro" id="IPR000727">
    <property type="entry name" value="T_SNARE_dom"/>
</dbReference>